<evidence type="ECO:0000313" key="3">
    <source>
        <dbReference type="EMBL" id="MBM3331075.1"/>
    </source>
</evidence>
<feature type="chain" id="PRO_5036837739" evidence="2">
    <location>
        <begin position="39"/>
        <end position="308"/>
    </location>
</feature>
<dbReference type="InterPro" id="IPR013784">
    <property type="entry name" value="Carb-bd-like_fold"/>
</dbReference>
<accession>A0A937XHB9</accession>
<protein>
    <submittedName>
        <fullName evidence="3">Carboxypeptidase regulatory-like domain-containing protein</fullName>
    </submittedName>
</protein>
<reference evidence="3" key="1">
    <citation type="submission" date="2019-03" db="EMBL/GenBank/DDBJ databases">
        <title>Lake Tanganyika Metagenome-Assembled Genomes (MAGs).</title>
        <authorList>
            <person name="Tran P."/>
        </authorList>
    </citation>
    <scope>NUCLEOTIDE SEQUENCE</scope>
    <source>
        <strain evidence="3">K_DeepCast_150m_m2_040</strain>
    </source>
</reference>
<dbReference type="SUPFAM" id="SSF49452">
    <property type="entry name" value="Starch-binding domain-like"/>
    <property type="match status" value="1"/>
</dbReference>
<dbReference type="Gene3D" id="2.60.40.1120">
    <property type="entry name" value="Carboxypeptidase-like, regulatory domain"/>
    <property type="match status" value="3"/>
</dbReference>
<dbReference type="GO" id="GO:0004180">
    <property type="term" value="F:carboxypeptidase activity"/>
    <property type="evidence" value="ECO:0007669"/>
    <property type="project" value="UniProtKB-KW"/>
</dbReference>
<dbReference type="GO" id="GO:0030246">
    <property type="term" value="F:carbohydrate binding"/>
    <property type="evidence" value="ECO:0007669"/>
    <property type="project" value="InterPro"/>
</dbReference>
<dbReference type="Proteomes" id="UP000779900">
    <property type="component" value="Unassembled WGS sequence"/>
</dbReference>
<gene>
    <name evidence="3" type="ORF">FJY68_04385</name>
</gene>
<proteinExistence type="predicted"/>
<evidence type="ECO:0000313" key="4">
    <source>
        <dbReference type="Proteomes" id="UP000779900"/>
    </source>
</evidence>
<dbReference type="Pfam" id="PF13620">
    <property type="entry name" value="CarboxypepD_reg"/>
    <property type="match status" value="3"/>
</dbReference>
<dbReference type="AlphaFoldDB" id="A0A937XHB9"/>
<dbReference type="SUPFAM" id="SSF49464">
    <property type="entry name" value="Carboxypeptidase regulatory domain-like"/>
    <property type="match status" value="2"/>
</dbReference>
<keyword evidence="1 2" id="KW-0732">Signal</keyword>
<comment type="caution">
    <text evidence="3">The sequence shown here is derived from an EMBL/GenBank/DDBJ whole genome shotgun (WGS) entry which is preliminary data.</text>
</comment>
<dbReference type="InterPro" id="IPR008969">
    <property type="entry name" value="CarboxyPept-like_regulatory"/>
</dbReference>
<keyword evidence="3" id="KW-0121">Carboxypeptidase</keyword>
<evidence type="ECO:0000256" key="1">
    <source>
        <dbReference type="ARBA" id="ARBA00022729"/>
    </source>
</evidence>
<sequence>MPGAMLQCDDRQESVNKRRTAMKRLLLALILTAAAAFAGGITGQVVDAETGDPIAGAVVVARSASDAGRAQTNERGVYRITDLEPGKYSVAAKARGYLLSRYPRPVPVRATEMTDGIDFRLAGKRAGDGAISGRVVDRRTDEPIRGATIVAVGGGARYKARTDGRGRYLLRGLKPGRYSVTAGARGYVKESYPRPVPVVAGRVTKDIDFALASRQRSGAITGRVVDARTREPIAGAVVVARGEHGNGRALTDRRGHYVLKLKPGSYQVAARARGYVPEAYPRPVPVKPGRVTKDIDFALRHSQAGLAD</sequence>
<dbReference type="EMBL" id="VGIR01000018">
    <property type="protein sequence ID" value="MBM3331075.1"/>
    <property type="molecule type" value="Genomic_DNA"/>
</dbReference>
<evidence type="ECO:0000256" key="2">
    <source>
        <dbReference type="SAM" id="SignalP"/>
    </source>
</evidence>
<dbReference type="PANTHER" id="PTHR23303:SF14">
    <property type="entry name" value="BOS COMPLEX SUBUNIT NOMO1-RELATED"/>
    <property type="match status" value="1"/>
</dbReference>
<keyword evidence="3" id="KW-0378">Hydrolase</keyword>
<keyword evidence="3" id="KW-0645">Protease</keyword>
<organism evidence="3 4">
    <name type="scientific">candidate division WOR-3 bacterium</name>
    <dbReference type="NCBI Taxonomy" id="2052148"/>
    <lineage>
        <taxon>Bacteria</taxon>
        <taxon>Bacteria division WOR-3</taxon>
    </lineage>
</organism>
<dbReference type="PANTHER" id="PTHR23303">
    <property type="entry name" value="CARBOXYPEPTIDASE REGULATORY REGION-CONTAINING"/>
    <property type="match status" value="1"/>
</dbReference>
<feature type="signal peptide" evidence="2">
    <location>
        <begin position="1"/>
        <end position="38"/>
    </location>
</feature>
<name>A0A937XHB9_UNCW3</name>
<dbReference type="InterPro" id="IPR051417">
    <property type="entry name" value="SDr/BOS_complex"/>
</dbReference>